<evidence type="ECO:0000259" key="2">
    <source>
        <dbReference type="Pfam" id="PF13556"/>
    </source>
</evidence>
<dbReference type="Pfam" id="PF17853">
    <property type="entry name" value="GGDEF_2"/>
    <property type="match status" value="1"/>
</dbReference>
<evidence type="ECO:0000313" key="4">
    <source>
        <dbReference type="EMBL" id="SES50455.1"/>
    </source>
</evidence>
<dbReference type="Pfam" id="PF13556">
    <property type="entry name" value="HTH_30"/>
    <property type="match status" value="1"/>
</dbReference>
<evidence type="ECO:0000313" key="5">
    <source>
        <dbReference type="Proteomes" id="UP000199028"/>
    </source>
</evidence>
<protein>
    <submittedName>
        <fullName evidence="4">Sugar diacid utilization regulator</fullName>
    </submittedName>
</protein>
<evidence type="ECO:0000256" key="1">
    <source>
        <dbReference type="ARBA" id="ARBA00006754"/>
    </source>
</evidence>
<organism evidence="4 5">
    <name type="scientific">Lentzea flaviverrucosa</name>
    <dbReference type="NCBI Taxonomy" id="200379"/>
    <lineage>
        <taxon>Bacteria</taxon>
        <taxon>Bacillati</taxon>
        <taxon>Actinomycetota</taxon>
        <taxon>Actinomycetes</taxon>
        <taxon>Pseudonocardiales</taxon>
        <taxon>Pseudonocardiaceae</taxon>
        <taxon>Lentzea</taxon>
    </lineage>
</organism>
<keyword evidence="5" id="KW-1185">Reference proteome</keyword>
<dbReference type="AlphaFoldDB" id="A0A1H9XW97"/>
<dbReference type="InterPro" id="IPR025736">
    <property type="entry name" value="PucR_C-HTH_dom"/>
</dbReference>
<reference evidence="5" key="1">
    <citation type="submission" date="2016-10" db="EMBL/GenBank/DDBJ databases">
        <authorList>
            <person name="Varghese N."/>
            <person name="Submissions S."/>
        </authorList>
    </citation>
    <scope>NUCLEOTIDE SEQUENCE [LARGE SCALE GENOMIC DNA]</scope>
    <source>
        <strain evidence="5">CGMCC 4.578</strain>
    </source>
</reference>
<sequence>MPRRRSARKAPDDASAALPLFVQALREISLAGRTLSAKERLDLHNIGAGAAERGVPLRELIEGHLAEVWRSWATLPGVDAATNTDALKRTGEAVFRAAEDAVGELAKGYEETQRWTVRRDESLRREFIDDLLTGRDLGQLAERAERYGLQLAGTNVVAAACSSQPFLDSGTATSSVQAAMSLRFSSRHVLVTAREGLLVCVVPHDLAGAPEEFARQVGEIVGRNSSWRVGLGQPQSGPGGAVRSFEQARNALDLAERLDLDERFVKAADLLVYQVLLRDSAALGELVTAVLEPLRGARGGAERLLDTLEAYFACGRVTTATAKTLGLGVRTVTYRLDRVRELTGYRADDPAQAFTLQVAVLGARLLGWQRPAP</sequence>
<accession>A0A1H9XW97</accession>
<dbReference type="PANTHER" id="PTHR33744">
    <property type="entry name" value="CARBOHYDRATE DIACID REGULATOR"/>
    <property type="match status" value="1"/>
</dbReference>
<dbReference type="RefSeq" id="WP_170176068.1">
    <property type="nucleotide sequence ID" value="NZ_FOFT01000020.1"/>
</dbReference>
<feature type="domain" description="PucR C-terminal helix-turn-helix" evidence="2">
    <location>
        <begin position="304"/>
        <end position="360"/>
    </location>
</feature>
<dbReference type="Proteomes" id="UP000199028">
    <property type="component" value="Unassembled WGS sequence"/>
</dbReference>
<gene>
    <name evidence="4" type="ORF">SAMN05216195_12086</name>
</gene>
<evidence type="ECO:0000259" key="3">
    <source>
        <dbReference type="Pfam" id="PF17853"/>
    </source>
</evidence>
<dbReference type="PANTHER" id="PTHR33744:SF1">
    <property type="entry name" value="DNA-BINDING TRANSCRIPTIONAL ACTIVATOR ADER"/>
    <property type="match status" value="1"/>
</dbReference>
<feature type="domain" description="CdaR GGDEF-like" evidence="3">
    <location>
        <begin position="139"/>
        <end position="254"/>
    </location>
</feature>
<comment type="similarity">
    <text evidence="1">Belongs to the CdaR family.</text>
</comment>
<proteinExistence type="inferred from homology"/>
<dbReference type="InterPro" id="IPR042070">
    <property type="entry name" value="PucR_C-HTH_sf"/>
</dbReference>
<dbReference type="Gene3D" id="1.10.10.2840">
    <property type="entry name" value="PucR C-terminal helix-turn-helix domain"/>
    <property type="match status" value="1"/>
</dbReference>
<dbReference type="InterPro" id="IPR051448">
    <property type="entry name" value="CdaR-like_regulators"/>
</dbReference>
<name>A0A1H9XW97_9PSEU</name>
<dbReference type="InterPro" id="IPR041522">
    <property type="entry name" value="CdaR_GGDEF"/>
</dbReference>
<dbReference type="EMBL" id="FOFT01000020">
    <property type="protein sequence ID" value="SES50455.1"/>
    <property type="molecule type" value="Genomic_DNA"/>
</dbReference>